<protein>
    <submittedName>
        <fullName evidence="3">Uncharacterized protein</fullName>
    </submittedName>
</protein>
<dbReference type="EMBL" id="JACIDK010000002">
    <property type="protein sequence ID" value="MBB3890638.1"/>
    <property type="molecule type" value="Genomic_DNA"/>
</dbReference>
<keyword evidence="2" id="KW-0732">Signal</keyword>
<gene>
    <name evidence="3" type="ORF">GGQ61_001355</name>
</gene>
<dbReference type="RefSeq" id="WP_183770935.1">
    <property type="nucleotide sequence ID" value="NZ_JACIDK010000002.1"/>
</dbReference>
<proteinExistence type="predicted"/>
<evidence type="ECO:0000313" key="3">
    <source>
        <dbReference type="EMBL" id="MBB3890638.1"/>
    </source>
</evidence>
<evidence type="ECO:0000313" key="4">
    <source>
        <dbReference type="Proteomes" id="UP000530564"/>
    </source>
</evidence>
<reference evidence="3 4" key="1">
    <citation type="submission" date="2020-08" db="EMBL/GenBank/DDBJ databases">
        <title>Genomic Encyclopedia of Type Strains, Phase IV (KMG-IV): sequencing the most valuable type-strain genomes for metagenomic binning, comparative biology and taxonomic classification.</title>
        <authorList>
            <person name="Goeker M."/>
        </authorList>
    </citation>
    <scope>NUCLEOTIDE SEQUENCE [LARGE SCALE GENOMIC DNA]</scope>
    <source>
        <strain evidence="3 4">DSM 21793</strain>
    </source>
</reference>
<keyword evidence="4" id="KW-1185">Reference proteome</keyword>
<evidence type="ECO:0000256" key="1">
    <source>
        <dbReference type="SAM" id="MobiDB-lite"/>
    </source>
</evidence>
<sequence>MSPTRLAAASLAAFLIISPALAQAQVACGAPPPQAQPRKPSALGGLLAAAREAGLGEAIAGGMGGSGRNSTAAAVVGAALSGDPSSAAAALPYDSRHAATARVAGALTGAALNLARSAGSTNAACEAQGGPQPPSDGDVWK</sequence>
<evidence type="ECO:0000256" key="2">
    <source>
        <dbReference type="SAM" id="SignalP"/>
    </source>
</evidence>
<name>A0A839ZX44_9CAUL</name>
<organism evidence="3 4">
    <name type="scientific">Phenylobacterium haematophilum</name>
    <dbReference type="NCBI Taxonomy" id="98513"/>
    <lineage>
        <taxon>Bacteria</taxon>
        <taxon>Pseudomonadati</taxon>
        <taxon>Pseudomonadota</taxon>
        <taxon>Alphaproteobacteria</taxon>
        <taxon>Caulobacterales</taxon>
        <taxon>Caulobacteraceae</taxon>
        <taxon>Phenylobacterium</taxon>
    </lineage>
</organism>
<feature type="signal peptide" evidence="2">
    <location>
        <begin position="1"/>
        <end position="22"/>
    </location>
</feature>
<comment type="caution">
    <text evidence="3">The sequence shown here is derived from an EMBL/GenBank/DDBJ whole genome shotgun (WGS) entry which is preliminary data.</text>
</comment>
<accession>A0A839ZX44</accession>
<dbReference type="AlphaFoldDB" id="A0A839ZX44"/>
<feature type="region of interest" description="Disordered" evidence="1">
    <location>
        <begin position="121"/>
        <end position="141"/>
    </location>
</feature>
<dbReference type="Proteomes" id="UP000530564">
    <property type="component" value="Unassembled WGS sequence"/>
</dbReference>
<feature type="chain" id="PRO_5032566071" evidence="2">
    <location>
        <begin position="23"/>
        <end position="141"/>
    </location>
</feature>